<dbReference type="EMBL" id="VSRR010001162">
    <property type="protein sequence ID" value="MPC23068.1"/>
    <property type="molecule type" value="Genomic_DNA"/>
</dbReference>
<protein>
    <submittedName>
        <fullName evidence="1">Uncharacterized protein</fullName>
    </submittedName>
</protein>
<organism evidence="1 2">
    <name type="scientific">Portunus trituberculatus</name>
    <name type="common">Swimming crab</name>
    <name type="synonym">Neptunus trituberculatus</name>
    <dbReference type="NCBI Taxonomy" id="210409"/>
    <lineage>
        <taxon>Eukaryota</taxon>
        <taxon>Metazoa</taxon>
        <taxon>Ecdysozoa</taxon>
        <taxon>Arthropoda</taxon>
        <taxon>Crustacea</taxon>
        <taxon>Multicrustacea</taxon>
        <taxon>Malacostraca</taxon>
        <taxon>Eumalacostraca</taxon>
        <taxon>Eucarida</taxon>
        <taxon>Decapoda</taxon>
        <taxon>Pleocyemata</taxon>
        <taxon>Brachyura</taxon>
        <taxon>Eubrachyura</taxon>
        <taxon>Portunoidea</taxon>
        <taxon>Portunidae</taxon>
        <taxon>Portuninae</taxon>
        <taxon>Portunus</taxon>
    </lineage>
</organism>
<sequence>MGKTGWVTSRRPRLRRIPRLKGPGAPVVRHEVRSAGRLCEGRVSVCRISVVVGYSADSNGTAICF</sequence>
<evidence type="ECO:0000313" key="1">
    <source>
        <dbReference type="EMBL" id="MPC23068.1"/>
    </source>
</evidence>
<proteinExistence type="predicted"/>
<comment type="caution">
    <text evidence="1">The sequence shown here is derived from an EMBL/GenBank/DDBJ whole genome shotgun (WGS) entry which is preliminary data.</text>
</comment>
<dbReference type="Proteomes" id="UP000324222">
    <property type="component" value="Unassembled WGS sequence"/>
</dbReference>
<reference evidence="1 2" key="1">
    <citation type="submission" date="2019-05" db="EMBL/GenBank/DDBJ databases">
        <title>Another draft genome of Portunus trituberculatus and its Hox gene families provides insights of decapod evolution.</title>
        <authorList>
            <person name="Jeong J.-H."/>
            <person name="Song I."/>
            <person name="Kim S."/>
            <person name="Choi T."/>
            <person name="Kim D."/>
            <person name="Ryu S."/>
            <person name="Kim W."/>
        </authorList>
    </citation>
    <scope>NUCLEOTIDE SEQUENCE [LARGE SCALE GENOMIC DNA]</scope>
    <source>
        <tissue evidence="1">Muscle</tissue>
    </source>
</reference>
<evidence type="ECO:0000313" key="2">
    <source>
        <dbReference type="Proteomes" id="UP000324222"/>
    </source>
</evidence>
<gene>
    <name evidence="1" type="ORF">E2C01_016106</name>
</gene>
<keyword evidence="2" id="KW-1185">Reference proteome</keyword>
<accession>A0A5B7DNN6</accession>
<dbReference type="AlphaFoldDB" id="A0A5B7DNN6"/>
<name>A0A5B7DNN6_PORTR</name>